<sequence>MDKAETSSTRRLRCTIIGAGVSGILMACKIRMHLGPFVDFQLLEKNCELGGTWEENRYPGCACDVPSHCYQFSFAPNPDWSRLYASSFEIKNYLKAVAKRFSLDEHIRYSCKVVSASWSESTSNWTVTTDHGDTIVSEILVNAGGILNNLQMPKIDGLDTFAGPILHTAAWDSSVDLEGKTVAIIGSGASSIQVLPQLQVKCEHINVYIQEEKELFRKDENNYITLRKEIESQFNGMFGAFFKLNPEQQDMRNRFEARMRSIIKDEELQRHLIPPFEAGCRRINPGEQFLVSIQEPNVQPVFDSIEKVTPRGIVAGGIEYPADVIVAATGFNTSFRPRFPIIGRKGINLQDLWGKDPISYCGTGVSGFPNYLIYLGPNTPISNGSLMGPLEATSDYFIRLLQRMIRHRALSFDVLQGAQDDFDNHTREFMKGMVWTGTCRSWFKRQNDGKVTALWPGSSLHYMQCLAEDRWEDYEWRYDKERFTYWNKGFSWIERPEMDQIGLQVQASKETMTTLPASTSDLAYYICKATNLSRSEMGLNAKNNTDMFGDAKPTPDNELEEYDNLPRDNDIAASADRFCITVPV</sequence>
<dbReference type="GeneID" id="28853083"/>
<accession>A0A179F4P2</accession>
<dbReference type="RefSeq" id="XP_018138282.1">
    <property type="nucleotide sequence ID" value="XM_018289089.1"/>
</dbReference>
<dbReference type="SUPFAM" id="SSF51905">
    <property type="entry name" value="FAD/NAD(P)-binding domain"/>
    <property type="match status" value="2"/>
</dbReference>
<evidence type="ECO:0000256" key="4">
    <source>
        <dbReference type="ARBA" id="ARBA00023002"/>
    </source>
</evidence>
<dbReference type="OrthoDB" id="74360at2759"/>
<keyword evidence="2" id="KW-0285">Flavoprotein</keyword>
<dbReference type="Gene3D" id="3.50.50.60">
    <property type="entry name" value="FAD/NAD(P)-binding domain"/>
    <property type="match status" value="3"/>
</dbReference>
<dbReference type="Pfam" id="PF00743">
    <property type="entry name" value="FMO-like"/>
    <property type="match status" value="1"/>
</dbReference>
<dbReference type="GO" id="GO:0050661">
    <property type="term" value="F:NADP binding"/>
    <property type="evidence" value="ECO:0007669"/>
    <property type="project" value="InterPro"/>
</dbReference>
<evidence type="ECO:0000256" key="3">
    <source>
        <dbReference type="ARBA" id="ARBA00022827"/>
    </source>
</evidence>
<dbReference type="InterPro" id="IPR051209">
    <property type="entry name" value="FAD-bind_Monooxygenase_sf"/>
</dbReference>
<protein>
    <submittedName>
        <fullName evidence="6">Monooxygenase</fullName>
    </submittedName>
</protein>
<evidence type="ECO:0000313" key="6">
    <source>
        <dbReference type="EMBL" id="OAQ60372.1"/>
    </source>
</evidence>
<reference evidence="6 7" key="1">
    <citation type="journal article" date="2016" name="PLoS Pathog.">
        <title>Biosynthesis of antibiotic leucinostatins in bio-control fungus Purpureocillium lilacinum and their inhibition on phytophthora revealed by genome mining.</title>
        <authorList>
            <person name="Wang G."/>
            <person name="Liu Z."/>
            <person name="Lin R."/>
            <person name="Li E."/>
            <person name="Mao Z."/>
            <person name="Ling J."/>
            <person name="Yang Y."/>
            <person name="Yin W.B."/>
            <person name="Xie B."/>
        </authorList>
    </citation>
    <scope>NUCLEOTIDE SEQUENCE [LARGE SCALE GENOMIC DNA]</scope>
    <source>
        <strain evidence="6">170</strain>
    </source>
</reference>
<dbReference type="PANTHER" id="PTHR42877:SF1">
    <property type="entry name" value="FAD-BINDING MONOOXYGENASE STCW"/>
    <property type="match status" value="1"/>
</dbReference>
<name>A0A179F4P2_METCM</name>
<evidence type="ECO:0000256" key="1">
    <source>
        <dbReference type="ARBA" id="ARBA00010139"/>
    </source>
</evidence>
<dbReference type="GO" id="GO:0004499">
    <property type="term" value="F:N,N-dimethylaniline monooxygenase activity"/>
    <property type="evidence" value="ECO:0007669"/>
    <property type="project" value="InterPro"/>
</dbReference>
<dbReference type="AlphaFoldDB" id="A0A179F4P2"/>
<dbReference type="InterPro" id="IPR007110">
    <property type="entry name" value="Ig-like_dom"/>
</dbReference>
<keyword evidence="4" id="KW-0560">Oxidoreductase</keyword>
<dbReference type="Proteomes" id="UP000078397">
    <property type="component" value="Unassembled WGS sequence"/>
</dbReference>
<dbReference type="PANTHER" id="PTHR42877">
    <property type="entry name" value="L-ORNITHINE N(5)-MONOOXYGENASE-RELATED"/>
    <property type="match status" value="1"/>
</dbReference>
<keyword evidence="7" id="KW-1185">Reference proteome</keyword>
<dbReference type="EMBL" id="LSBJ02000009">
    <property type="protein sequence ID" value="OAQ60372.1"/>
    <property type="molecule type" value="Genomic_DNA"/>
</dbReference>
<keyword evidence="3" id="KW-0274">FAD</keyword>
<dbReference type="GO" id="GO:0050660">
    <property type="term" value="F:flavin adenine dinucleotide binding"/>
    <property type="evidence" value="ECO:0007669"/>
    <property type="project" value="InterPro"/>
</dbReference>
<dbReference type="KEGG" id="pchm:VFPPC_10778"/>
<dbReference type="PROSITE" id="PS50835">
    <property type="entry name" value="IG_LIKE"/>
    <property type="match status" value="1"/>
</dbReference>
<organism evidence="6 7">
    <name type="scientific">Pochonia chlamydosporia 170</name>
    <dbReference type="NCBI Taxonomy" id="1380566"/>
    <lineage>
        <taxon>Eukaryota</taxon>
        <taxon>Fungi</taxon>
        <taxon>Dikarya</taxon>
        <taxon>Ascomycota</taxon>
        <taxon>Pezizomycotina</taxon>
        <taxon>Sordariomycetes</taxon>
        <taxon>Hypocreomycetidae</taxon>
        <taxon>Hypocreales</taxon>
        <taxon>Clavicipitaceae</taxon>
        <taxon>Pochonia</taxon>
    </lineage>
</organism>
<evidence type="ECO:0000313" key="7">
    <source>
        <dbReference type="Proteomes" id="UP000078397"/>
    </source>
</evidence>
<keyword evidence="6" id="KW-0503">Monooxygenase</keyword>
<evidence type="ECO:0000256" key="2">
    <source>
        <dbReference type="ARBA" id="ARBA00022630"/>
    </source>
</evidence>
<proteinExistence type="inferred from homology"/>
<dbReference type="PROSITE" id="PS51257">
    <property type="entry name" value="PROKAR_LIPOPROTEIN"/>
    <property type="match status" value="1"/>
</dbReference>
<dbReference type="InterPro" id="IPR036188">
    <property type="entry name" value="FAD/NAD-bd_sf"/>
</dbReference>
<comment type="similarity">
    <text evidence="1">Belongs to the FAD-binding monooxygenase family.</text>
</comment>
<comment type="caution">
    <text evidence="6">The sequence shown here is derived from an EMBL/GenBank/DDBJ whole genome shotgun (WGS) entry which is preliminary data.</text>
</comment>
<evidence type="ECO:0000259" key="5">
    <source>
        <dbReference type="PROSITE" id="PS50835"/>
    </source>
</evidence>
<dbReference type="InterPro" id="IPR020946">
    <property type="entry name" value="Flavin_mOase-like"/>
</dbReference>
<feature type="domain" description="Ig-like" evidence="5">
    <location>
        <begin position="457"/>
        <end position="540"/>
    </location>
</feature>
<gene>
    <name evidence="6" type="ORF">VFPPC_10778</name>
</gene>